<gene>
    <name evidence="3" type="ORF">H1D24_17115</name>
</gene>
<comment type="caution">
    <text evidence="3">The sequence shown here is derived from an EMBL/GenBank/DDBJ whole genome shotgun (WGS) entry which is preliminary data.</text>
</comment>
<feature type="compositionally biased region" description="Low complexity" evidence="1">
    <location>
        <begin position="283"/>
        <end position="292"/>
    </location>
</feature>
<feature type="compositionally biased region" description="Pro residues" evidence="1">
    <location>
        <begin position="1"/>
        <end position="18"/>
    </location>
</feature>
<feature type="compositionally biased region" description="Basic residues" evidence="1">
    <location>
        <begin position="296"/>
        <end position="309"/>
    </location>
</feature>
<evidence type="ECO:0000256" key="1">
    <source>
        <dbReference type="SAM" id="MobiDB-lite"/>
    </source>
</evidence>
<evidence type="ECO:0000313" key="4">
    <source>
        <dbReference type="Proteomes" id="UP000545761"/>
    </source>
</evidence>
<accession>A0A7W0I9K4</accession>
<dbReference type="EMBL" id="JACEHE010000009">
    <property type="protein sequence ID" value="MBA2947477.1"/>
    <property type="molecule type" value="Genomic_DNA"/>
</dbReference>
<dbReference type="PROSITE" id="PS50231">
    <property type="entry name" value="RICIN_B_LECTIN"/>
    <property type="match status" value="1"/>
</dbReference>
<evidence type="ECO:0000313" key="3">
    <source>
        <dbReference type="EMBL" id="MBA2947477.1"/>
    </source>
</evidence>
<feature type="compositionally biased region" description="Low complexity" evidence="1">
    <location>
        <begin position="583"/>
        <end position="592"/>
    </location>
</feature>
<dbReference type="SMART" id="SM00458">
    <property type="entry name" value="RICIN"/>
    <property type="match status" value="1"/>
</dbReference>
<dbReference type="Proteomes" id="UP000545761">
    <property type="component" value="Unassembled WGS sequence"/>
</dbReference>
<dbReference type="SUPFAM" id="SSF50370">
    <property type="entry name" value="Ricin B-like lectins"/>
    <property type="match status" value="1"/>
</dbReference>
<feature type="compositionally biased region" description="Low complexity" evidence="1">
    <location>
        <begin position="356"/>
        <end position="392"/>
    </location>
</feature>
<feature type="compositionally biased region" description="Low complexity" evidence="1">
    <location>
        <begin position="535"/>
        <end position="570"/>
    </location>
</feature>
<sequence>MRTPHPPQPSYPPAPGPDPADSDATLAAALREPAAEAEATHAVAALLVRHWEPVRDYAAICTASSENAAAVLATAAFDKVWQILRRSEPTAALRPQLLVTVRDMAKAWSTDRRVSALLPESRKPVNGREMRTSNVMAPENRILASRSFQAIPADAQCLLWHIEVEAEPISSPAALLGIDTETALAELEQAREKFRSGCLRAHVELATNPECRYYSRLLDVPIRRGGALLPDVQRHVEECRHCRYAAEQLSHFDGRLGVLLAESVLAWGGRRYLDTRPARRRPGSAPAQSASAPQPPRRHSPPGRHRHLPRVTPAGVRAVLARDNAKAVLTGIGVGSAVLLAGLLAASLWPDSSNDAGPATPGGATATRTAAPGSQAPTASSTFPPSGTPTSPLRTRLRNAAADLCLDLQDRTPKAGTGTKLAACSSAAAQQWSYESDGLLRSVAEPDLCLDSHADDGVIALGQCAGPKTPDGADVRYDLTLQGRLIPRWRSELAVAPASPTAGSEIVVKIRNESAEQVWLIDSATASPTSRTDARAASPPARSATTRPPAGDGLALPLSRPLPSVRPLQPAAGNRGVPPAPPFTADADTPAAYGTRRAESGAGHGAYGT</sequence>
<dbReference type="InterPro" id="IPR000772">
    <property type="entry name" value="Ricin_B_lectin"/>
</dbReference>
<keyword evidence="3" id="KW-0430">Lectin</keyword>
<feature type="region of interest" description="Disordered" evidence="1">
    <location>
        <begin position="523"/>
        <end position="609"/>
    </location>
</feature>
<organism evidence="3 4">
    <name type="scientific">Streptomyces himalayensis subsp. himalayensis</name>
    <dbReference type="NCBI Taxonomy" id="2756131"/>
    <lineage>
        <taxon>Bacteria</taxon>
        <taxon>Bacillati</taxon>
        <taxon>Actinomycetota</taxon>
        <taxon>Actinomycetes</taxon>
        <taxon>Kitasatosporales</taxon>
        <taxon>Streptomycetaceae</taxon>
        <taxon>Streptomyces</taxon>
        <taxon>Streptomyces himalayensis</taxon>
    </lineage>
</organism>
<dbReference type="GO" id="GO:0030246">
    <property type="term" value="F:carbohydrate binding"/>
    <property type="evidence" value="ECO:0007669"/>
    <property type="project" value="UniProtKB-KW"/>
</dbReference>
<name>A0A7W0I9K4_9ACTN</name>
<feature type="region of interest" description="Disordered" evidence="1">
    <location>
        <begin position="1"/>
        <end position="22"/>
    </location>
</feature>
<proteinExistence type="predicted"/>
<dbReference type="Pfam" id="PF00652">
    <property type="entry name" value="Ricin_B_lectin"/>
    <property type="match status" value="1"/>
</dbReference>
<reference evidence="3 4" key="1">
    <citation type="submission" date="2020-07" db="EMBL/GenBank/DDBJ databases">
        <title>Streptomyces isolated from Indian soil.</title>
        <authorList>
            <person name="Mandal S."/>
            <person name="Maiti P.K."/>
        </authorList>
    </citation>
    <scope>NUCLEOTIDE SEQUENCE [LARGE SCALE GENOMIC DNA]</scope>
    <source>
        <strain evidence="3 4">PSKA28</strain>
    </source>
</reference>
<feature type="domain" description="Ricin B lectin" evidence="2">
    <location>
        <begin position="391"/>
        <end position="522"/>
    </location>
</feature>
<protein>
    <submittedName>
        <fullName evidence="3">Ricin-type beta-trefoil lectin domain protein</fullName>
    </submittedName>
</protein>
<dbReference type="InterPro" id="IPR035992">
    <property type="entry name" value="Ricin_B-like_lectins"/>
</dbReference>
<dbReference type="Gene3D" id="2.80.10.50">
    <property type="match status" value="1"/>
</dbReference>
<feature type="region of interest" description="Disordered" evidence="1">
    <location>
        <begin position="354"/>
        <end position="394"/>
    </location>
</feature>
<evidence type="ECO:0000259" key="2">
    <source>
        <dbReference type="SMART" id="SM00458"/>
    </source>
</evidence>
<feature type="region of interest" description="Disordered" evidence="1">
    <location>
        <begin position="275"/>
        <end position="311"/>
    </location>
</feature>
<dbReference type="AlphaFoldDB" id="A0A7W0I9K4"/>